<organism evidence="2 3">
    <name type="scientific">Mycena rosella</name>
    <name type="common">Pink bonnet</name>
    <name type="synonym">Agaricus rosellus</name>
    <dbReference type="NCBI Taxonomy" id="1033263"/>
    <lineage>
        <taxon>Eukaryota</taxon>
        <taxon>Fungi</taxon>
        <taxon>Dikarya</taxon>
        <taxon>Basidiomycota</taxon>
        <taxon>Agaricomycotina</taxon>
        <taxon>Agaricomycetes</taxon>
        <taxon>Agaricomycetidae</taxon>
        <taxon>Agaricales</taxon>
        <taxon>Marasmiineae</taxon>
        <taxon>Mycenaceae</taxon>
        <taxon>Mycena</taxon>
    </lineage>
</organism>
<dbReference type="SUPFAM" id="SSF56219">
    <property type="entry name" value="DNase I-like"/>
    <property type="match status" value="1"/>
</dbReference>
<feature type="compositionally biased region" description="Basic and acidic residues" evidence="1">
    <location>
        <begin position="30"/>
        <end position="44"/>
    </location>
</feature>
<feature type="region of interest" description="Disordered" evidence="1">
    <location>
        <begin position="29"/>
        <end position="82"/>
    </location>
</feature>
<evidence type="ECO:0000313" key="3">
    <source>
        <dbReference type="Proteomes" id="UP001221757"/>
    </source>
</evidence>
<evidence type="ECO:0000256" key="1">
    <source>
        <dbReference type="SAM" id="MobiDB-lite"/>
    </source>
</evidence>
<accession>A0AAD7GL61</accession>
<feature type="region of interest" description="Disordered" evidence="1">
    <location>
        <begin position="622"/>
        <end position="654"/>
    </location>
</feature>
<dbReference type="Gene3D" id="3.60.10.10">
    <property type="entry name" value="Endonuclease/exonuclease/phosphatase"/>
    <property type="match status" value="1"/>
</dbReference>
<feature type="region of interest" description="Disordered" evidence="1">
    <location>
        <begin position="100"/>
        <end position="154"/>
    </location>
</feature>
<reference evidence="2" key="1">
    <citation type="submission" date="2023-03" db="EMBL/GenBank/DDBJ databases">
        <title>Massive genome expansion in bonnet fungi (Mycena s.s.) driven by repeated elements and novel gene families across ecological guilds.</title>
        <authorList>
            <consortium name="Lawrence Berkeley National Laboratory"/>
            <person name="Harder C.B."/>
            <person name="Miyauchi S."/>
            <person name="Viragh M."/>
            <person name="Kuo A."/>
            <person name="Thoen E."/>
            <person name="Andreopoulos B."/>
            <person name="Lu D."/>
            <person name="Skrede I."/>
            <person name="Drula E."/>
            <person name="Henrissat B."/>
            <person name="Morin E."/>
            <person name="Kohler A."/>
            <person name="Barry K."/>
            <person name="LaButti K."/>
            <person name="Morin E."/>
            <person name="Salamov A."/>
            <person name="Lipzen A."/>
            <person name="Mereny Z."/>
            <person name="Hegedus B."/>
            <person name="Baldrian P."/>
            <person name="Stursova M."/>
            <person name="Weitz H."/>
            <person name="Taylor A."/>
            <person name="Grigoriev I.V."/>
            <person name="Nagy L.G."/>
            <person name="Martin F."/>
            <person name="Kauserud H."/>
        </authorList>
    </citation>
    <scope>NUCLEOTIDE SEQUENCE</scope>
    <source>
        <strain evidence="2">CBHHK067</strain>
    </source>
</reference>
<sequence>MSLENTALLAFPPLQTNERPATMTLFPHLKGKDKAKKDGVHVGDDTSPAVWNQSAEGLTRSSDSDGANNSAMTATSGDPIANTGDAGFNVDNIINNTVNPDDVEAPQVVPSAAPTPGPSTGRGMRNQTDKSFNKSTGTEKTKSKGSKHTNPMDTAPKFFTEADLVTYNHIGIAPPTEDTAPKYRERAVQNEGKIAMYVVSLERDLSAVKKDSGNRFAEFAKLMRDANTASQGSSFSKDPLFIDLHKAVGENRTGIQGILNVIPSAVTFEALQNLPKQIDDLNAEVAGLKDLLAKSSPSGPSGFRGNSTGLAGFAPLSTPATTVPPIPPAGTATNFVPATASFMPVRGAANVGVGFTPASVASFAPSSFAAGTENYQKSVVGDYHQTNESDSFRPMKHRRGEDAPMSNDVLFGPITEFGNLSPTQMARAVIEAMTALASKAKERAGVVPGDVKSGQVPRERQDLLSIRFRNADKAFIFLALAQRYRTFAKQQVAMASDGLAAFAEIPRAGPNETSLRIVAWNIHGNFALKITQPHIIKIILENDIIIFQETWMRPDQELSIPLPNGPIGPDLIALELQRLYLIGFYLLPASSNWTSWSDVDPQTRLREAFAWCSANRLKPVAGVGDGNSRTGDDVPPSSVLHRDSSDGAPTNTRGSWLLRTCEDNRLEILNGTHIEETSPGAYTSFQPGGKAVVDYALFSKDFLSMVPSGSLQITRMEDWSDHAVLALQVMVPTAAVYVTTTSPYPLIANSPRLPDVQKTLTDCDRLALETIAAGQTTEEATEALYKLIPTPSGKHVGCYVASICQRAGRIDARAGFGIFWGRNNAHNIGRRISGQQNDACPFRCSTGTPGQITFYLTEKPNKNESQASARGLALAAISAPDRPTYTPVNCDPTTVSPNGTSHKVVTALPEEDAPKPKATVNVTAGQLGIGDMGDAHRSHLT</sequence>
<evidence type="ECO:0000313" key="2">
    <source>
        <dbReference type="EMBL" id="KAJ7696089.1"/>
    </source>
</evidence>
<keyword evidence="3" id="KW-1185">Reference proteome</keyword>
<proteinExistence type="predicted"/>
<dbReference type="EMBL" id="JARKIE010000036">
    <property type="protein sequence ID" value="KAJ7696089.1"/>
    <property type="molecule type" value="Genomic_DNA"/>
</dbReference>
<comment type="caution">
    <text evidence="2">The sequence shown here is derived from an EMBL/GenBank/DDBJ whole genome shotgun (WGS) entry which is preliminary data.</text>
</comment>
<dbReference type="AlphaFoldDB" id="A0AAD7GL61"/>
<gene>
    <name evidence="2" type="ORF">B0H17DRAFT_1131239</name>
</gene>
<name>A0AAD7GL61_MYCRO</name>
<dbReference type="Proteomes" id="UP001221757">
    <property type="component" value="Unassembled WGS sequence"/>
</dbReference>
<protein>
    <recommendedName>
        <fullName evidence="4">Endonuclease/exonuclease/phosphatase domain-containing protein</fullName>
    </recommendedName>
</protein>
<feature type="compositionally biased region" description="Polar residues" evidence="1">
    <location>
        <begin position="49"/>
        <end position="76"/>
    </location>
</feature>
<evidence type="ECO:0008006" key="4">
    <source>
        <dbReference type="Google" id="ProtNLM"/>
    </source>
</evidence>
<dbReference type="InterPro" id="IPR036691">
    <property type="entry name" value="Endo/exonu/phosph_ase_sf"/>
</dbReference>
<feature type="compositionally biased region" description="Basic and acidic residues" evidence="1">
    <location>
        <begin position="127"/>
        <end position="142"/>
    </location>
</feature>